<dbReference type="Proteomes" id="UP000020773">
    <property type="component" value="Unassembled WGS sequence"/>
</dbReference>
<evidence type="ECO:0000313" key="2">
    <source>
        <dbReference type="EMBL" id="EXY91848.1"/>
    </source>
</evidence>
<protein>
    <recommendedName>
        <fullName evidence="4">DUF1566 domain-containing protein</fullName>
    </recommendedName>
</protein>
<dbReference type="PATRIC" id="fig|1339316.3.peg.1398"/>
<organism evidence="2 3">
    <name type="scientific">Bacteroides fragilis str. 3998T(B)3</name>
    <dbReference type="NCBI Taxonomy" id="1339316"/>
    <lineage>
        <taxon>Bacteria</taxon>
        <taxon>Pseudomonadati</taxon>
        <taxon>Bacteroidota</taxon>
        <taxon>Bacteroidia</taxon>
        <taxon>Bacteroidales</taxon>
        <taxon>Bacteroidaceae</taxon>
        <taxon>Bacteroides</taxon>
    </lineage>
</organism>
<evidence type="ECO:0000256" key="1">
    <source>
        <dbReference type="SAM" id="SignalP"/>
    </source>
</evidence>
<feature type="chain" id="PRO_5001478595" description="DUF1566 domain-containing protein" evidence="1">
    <location>
        <begin position="24"/>
        <end position="223"/>
    </location>
</feature>
<evidence type="ECO:0008006" key="4">
    <source>
        <dbReference type="Google" id="ProtNLM"/>
    </source>
</evidence>
<dbReference type="PROSITE" id="PS51257">
    <property type="entry name" value="PROKAR_LIPOPROTEIN"/>
    <property type="match status" value="1"/>
</dbReference>
<evidence type="ECO:0000313" key="3">
    <source>
        <dbReference type="Proteomes" id="UP000020773"/>
    </source>
</evidence>
<keyword evidence="1" id="KW-0732">Signal</keyword>
<proteinExistence type="predicted"/>
<comment type="caution">
    <text evidence="2">The sequence shown here is derived from an EMBL/GenBank/DDBJ whole genome shotgun (WGS) entry which is preliminary data.</text>
</comment>
<name>A0A015W0V2_BACFG</name>
<feature type="signal peptide" evidence="1">
    <location>
        <begin position="1"/>
        <end position="23"/>
    </location>
</feature>
<gene>
    <name evidence="2" type="ORF">M125_1437</name>
</gene>
<dbReference type="AlphaFoldDB" id="A0A015W0V2"/>
<reference evidence="2 3" key="1">
    <citation type="submission" date="2014-02" db="EMBL/GenBank/DDBJ databases">
        <authorList>
            <person name="Sears C."/>
            <person name="Carroll K."/>
            <person name="Sack B.R."/>
            <person name="Qadri F."/>
            <person name="Myers L.L."/>
            <person name="Chung G.-T."/>
            <person name="Escheverria P."/>
            <person name="Fraser C.M."/>
            <person name="Sadzewicz L."/>
            <person name="Shefchek K.A."/>
            <person name="Tallon L."/>
            <person name="Das S.P."/>
            <person name="Daugherty S."/>
            <person name="Mongodin E.F."/>
        </authorList>
    </citation>
    <scope>NUCLEOTIDE SEQUENCE [LARGE SCALE GENOMIC DNA]</scope>
    <source>
        <strain evidence="3">3998T(B)3</strain>
    </source>
</reference>
<dbReference type="EMBL" id="JGDB01000027">
    <property type="protein sequence ID" value="EXY91848.1"/>
    <property type="molecule type" value="Genomic_DNA"/>
</dbReference>
<accession>A0A015W0V2</accession>
<dbReference type="RefSeq" id="WP_042971054.1">
    <property type="nucleotide sequence ID" value="NZ_JGDB01000027.1"/>
</dbReference>
<sequence length="223" mass="24502">MKQNIIRKTCQVVPVLLITGALAACDAHIEESEETKYPVHVLCVDGTVIPYSEYEQSKEQAIAVVFHIGSDGETEGNGYAVYLWDMTPKAFADSLGVEQGTSADITAYDGNENTFALYETEETASPMAETVFALWKYGQSAYVPSVAQMRLLYAARGIINPVIEKCGGDPLPTEADECWYWTSTEVEGQQTVKAWLYSTASGAMQETPKTQAHKVRPIITINN</sequence>